<dbReference type="Gene3D" id="3.10.50.40">
    <property type="match status" value="1"/>
</dbReference>
<keyword evidence="8 11" id="KW-0413">Isomerase</keyword>
<dbReference type="PIRSF" id="PIRSF003095">
    <property type="entry name" value="Trigger_factor"/>
    <property type="match status" value="1"/>
</dbReference>
<evidence type="ECO:0000256" key="1">
    <source>
        <dbReference type="ARBA" id="ARBA00000971"/>
    </source>
</evidence>
<dbReference type="GO" id="GO:0051301">
    <property type="term" value="P:cell division"/>
    <property type="evidence" value="ECO:0007669"/>
    <property type="project" value="UniProtKB-KW"/>
</dbReference>
<name>A0A558D146_9GAMM</name>
<gene>
    <name evidence="11" type="primary">tig</name>
    <name evidence="15" type="ORF">FHK82_09520</name>
</gene>
<dbReference type="PANTHER" id="PTHR30560:SF3">
    <property type="entry name" value="TRIGGER FACTOR-LIKE PROTEIN TIG, CHLOROPLASTIC"/>
    <property type="match status" value="1"/>
</dbReference>
<dbReference type="GO" id="GO:0015031">
    <property type="term" value="P:protein transport"/>
    <property type="evidence" value="ECO:0007669"/>
    <property type="project" value="UniProtKB-UniRule"/>
</dbReference>
<dbReference type="InterPro" id="IPR037041">
    <property type="entry name" value="Trigger_fac_C_sf"/>
</dbReference>
<comment type="similarity">
    <text evidence="2 11 13">Belongs to the FKBP-type PPIase family. Tig subfamily.</text>
</comment>
<evidence type="ECO:0000256" key="10">
    <source>
        <dbReference type="ARBA" id="ARBA00029986"/>
    </source>
</evidence>
<evidence type="ECO:0000256" key="12">
    <source>
        <dbReference type="PROSITE-ProRule" id="PRU00277"/>
    </source>
</evidence>
<dbReference type="STRING" id="1543721.AAY24_07590"/>
<dbReference type="FunFam" id="3.10.50.40:FF:000001">
    <property type="entry name" value="Trigger factor"/>
    <property type="match status" value="1"/>
</dbReference>
<dbReference type="GO" id="GO:0043335">
    <property type="term" value="P:protein unfolding"/>
    <property type="evidence" value="ECO:0007669"/>
    <property type="project" value="TreeGrafter"/>
</dbReference>
<comment type="catalytic activity">
    <reaction evidence="1 11 12">
        <text>[protein]-peptidylproline (omega=180) = [protein]-peptidylproline (omega=0)</text>
        <dbReference type="Rhea" id="RHEA:16237"/>
        <dbReference type="Rhea" id="RHEA-COMP:10747"/>
        <dbReference type="Rhea" id="RHEA-COMP:10748"/>
        <dbReference type="ChEBI" id="CHEBI:83833"/>
        <dbReference type="ChEBI" id="CHEBI:83834"/>
        <dbReference type="EC" id="5.2.1.8"/>
    </reaction>
</comment>
<evidence type="ECO:0000256" key="7">
    <source>
        <dbReference type="ARBA" id="ARBA00023186"/>
    </source>
</evidence>
<organism evidence="15 16">
    <name type="scientific">Sedimenticola thiotaurini</name>
    <dbReference type="NCBI Taxonomy" id="1543721"/>
    <lineage>
        <taxon>Bacteria</taxon>
        <taxon>Pseudomonadati</taxon>
        <taxon>Pseudomonadota</taxon>
        <taxon>Gammaproteobacteria</taxon>
        <taxon>Chromatiales</taxon>
        <taxon>Sedimenticolaceae</taxon>
        <taxon>Sedimenticola</taxon>
    </lineage>
</organism>
<evidence type="ECO:0000256" key="2">
    <source>
        <dbReference type="ARBA" id="ARBA00005464"/>
    </source>
</evidence>
<dbReference type="SUPFAM" id="SSF54534">
    <property type="entry name" value="FKBP-like"/>
    <property type="match status" value="1"/>
</dbReference>
<dbReference type="InterPro" id="IPR008881">
    <property type="entry name" value="Trigger_fac_ribosome-bd_bac"/>
</dbReference>
<sequence>MQVSIESSEGLERRMTVEIPAEKVNEAVEKRLKDIARTVKLDGFRPGKVPLSVVRKRFSHGAKQEVFGDLVQSSYFEALMQEKLNPAGEPSIEPVEKDADAGMAYVAVFEVMPEVKLNSLSDAVVTRPVAEVTDEDMAEMVEKLRKQRTTWNEVDREAQNGDQITINFKGFIDGEAFDGGSADGVPLELGSKGMIEGFEEGLVGAKAGENRTLELTFPESYHAERLAGKPATFEIEVTKVSEAVLPEVNDEFIKAFGVTEDGIEGFYKEIRGNMTRELQDKIRGLVKERVMDVLLEVNPLDVPKALVKREAQVLMEQTKANLAQGGQGSNINLPVELFEDQAKKRVSLGLIIAEVLSSNNIELNEDRVREKIEQFAQTYEDPQQVIDYYYNNREQLAGIQNLVLEDQVVDWVLDQVKVEDSETGFDAIMNPEPKDIEAAADE</sequence>
<evidence type="ECO:0000256" key="3">
    <source>
        <dbReference type="ARBA" id="ARBA00013194"/>
    </source>
</evidence>
<protein>
    <recommendedName>
        <fullName evidence="4 11">Trigger factor</fullName>
        <shortName evidence="11">TF</shortName>
        <ecNumber evidence="3 11">5.2.1.8</ecNumber>
    </recommendedName>
    <alternativeName>
        <fullName evidence="10 11">PPIase</fullName>
    </alternativeName>
</protein>
<evidence type="ECO:0000256" key="13">
    <source>
        <dbReference type="RuleBase" id="RU003914"/>
    </source>
</evidence>
<evidence type="ECO:0000256" key="5">
    <source>
        <dbReference type="ARBA" id="ARBA00022618"/>
    </source>
</evidence>
<feature type="domain" description="PPIase FKBP-type" evidence="14">
    <location>
        <begin position="161"/>
        <end position="249"/>
    </location>
</feature>
<evidence type="ECO:0000256" key="4">
    <source>
        <dbReference type="ARBA" id="ARBA00016902"/>
    </source>
</evidence>
<dbReference type="PANTHER" id="PTHR30560">
    <property type="entry name" value="TRIGGER FACTOR CHAPERONE AND PEPTIDYL-PROLYL CIS/TRANS ISOMERASE"/>
    <property type="match status" value="1"/>
</dbReference>
<comment type="domain">
    <text evidence="11">Consists of 3 domains; the N-terminus binds the ribosome, the middle domain has PPIase activity, while the C-terminus has intrinsic chaperone activity on its own.</text>
</comment>
<evidence type="ECO:0000256" key="11">
    <source>
        <dbReference type="HAMAP-Rule" id="MF_00303"/>
    </source>
</evidence>
<dbReference type="Pfam" id="PF05698">
    <property type="entry name" value="Trigger_C"/>
    <property type="match status" value="1"/>
</dbReference>
<keyword evidence="11" id="KW-0963">Cytoplasm</keyword>
<dbReference type="InterPro" id="IPR008880">
    <property type="entry name" value="Trigger_fac_C"/>
</dbReference>
<comment type="subcellular location">
    <subcellularLocation>
        <location evidence="11">Cytoplasm</location>
    </subcellularLocation>
    <text evidence="11">About half TF is bound to the ribosome near the polypeptide exit tunnel while the other half is free in the cytoplasm.</text>
</comment>
<keyword evidence="5 11" id="KW-0132">Cell division</keyword>
<dbReference type="InterPro" id="IPR027304">
    <property type="entry name" value="Trigger_fact/SurA_dom_sf"/>
</dbReference>
<evidence type="ECO:0000256" key="6">
    <source>
        <dbReference type="ARBA" id="ARBA00023110"/>
    </source>
</evidence>
<dbReference type="EMBL" id="VMRY01000040">
    <property type="protein sequence ID" value="TVT54742.1"/>
    <property type="molecule type" value="Genomic_DNA"/>
</dbReference>
<dbReference type="AlphaFoldDB" id="A0A558D146"/>
<dbReference type="GO" id="GO:0003755">
    <property type="term" value="F:peptidyl-prolyl cis-trans isomerase activity"/>
    <property type="evidence" value="ECO:0007669"/>
    <property type="project" value="UniProtKB-UniRule"/>
</dbReference>
<evidence type="ECO:0000259" key="14">
    <source>
        <dbReference type="PROSITE" id="PS50059"/>
    </source>
</evidence>
<dbReference type="Gene3D" id="1.10.3120.10">
    <property type="entry name" value="Trigger factor, C-terminal domain"/>
    <property type="match status" value="1"/>
</dbReference>
<dbReference type="GO" id="GO:0005737">
    <property type="term" value="C:cytoplasm"/>
    <property type="evidence" value="ECO:0007669"/>
    <property type="project" value="UniProtKB-SubCell"/>
</dbReference>
<dbReference type="InterPro" id="IPR046357">
    <property type="entry name" value="PPIase_dom_sf"/>
</dbReference>
<dbReference type="InterPro" id="IPR036611">
    <property type="entry name" value="Trigger_fac_ribosome-bd_sf"/>
</dbReference>
<comment type="function">
    <text evidence="11">Involved in protein export. Acts as a chaperone by maintaining the newly synthesized protein in an open conformation. Functions as a peptidyl-prolyl cis-trans isomerase.</text>
</comment>
<evidence type="ECO:0000313" key="15">
    <source>
        <dbReference type="EMBL" id="TVT54742.1"/>
    </source>
</evidence>
<dbReference type="Gene3D" id="3.30.70.1050">
    <property type="entry name" value="Trigger factor ribosome-binding domain"/>
    <property type="match status" value="1"/>
</dbReference>
<dbReference type="GO" id="GO:0043022">
    <property type="term" value="F:ribosome binding"/>
    <property type="evidence" value="ECO:0007669"/>
    <property type="project" value="TreeGrafter"/>
</dbReference>
<dbReference type="GO" id="GO:0044183">
    <property type="term" value="F:protein folding chaperone"/>
    <property type="evidence" value="ECO:0007669"/>
    <property type="project" value="TreeGrafter"/>
</dbReference>
<evidence type="ECO:0000256" key="8">
    <source>
        <dbReference type="ARBA" id="ARBA00023235"/>
    </source>
</evidence>
<proteinExistence type="inferred from homology"/>
<dbReference type="Pfam" id="PF00254">
    <property type="entry name" value="FKBP_C"/>
    <property type="match status" value="1"/>
</dbReference>
<dbReference type="EC" id="5.2.1.8" evidence="3 11"/>
<dbReference type="PROSITE" id="PS50059">
    <property type="entry name" value="FKBP_PPIASE"/>
    <property type="match status" value="1"/>
</dbReference>
<dbReference type="InterPro" id="IPR001179">
    <property type="entry name" value="PPIase_FKBP_dom"/>
</dbReference>
<keyword evidence="6 11" id="KW-0697">Rotamase</keyword>
<dbReference type="GO" id="GO:0051083">
    <property type="term" value="P:'de novo' cotranslational protein folding"/>
    <property type="evidence" value="ECO:0007669"/>
    <property type="project" value="TreeGrafter"/>
</dbReference>
<keyword evidence="7 11" id="KW-0143">Chaperone</keyword>
<dbReference type="InterPro" id="IPR005215">
    <property type="entry name" value="Trig_fac"/>
</dbReference>
<reference evidence="15 16" key="1">
    <citation type="submission" date="2019-07" db="EMBL/GenBank/DDBJ databases">
        <title>The pathways for chlorine oxyanion respiration interact through the shared metabolite chlorate.</title>
        <authorList>
            <person name="Barnum T.P."/>
            <person name="Cheng Y."/>
            <person name="Hill K.A."/>
            <person name="Lucas L.N."/>
            <person name="Carlson H.K."/>
            <person name="Coates J.D."/>
        </authorList>
    </citation>
    <scope>NUCLEOTIDE SEQUENCE [LARGE SCALE GENOMIC DNA]</scope>
    <source>
        <strain evidence="15">BK-3</strain>
    </source>
</reference>
<dbReference type="Pfam" id="PF05697">
    <property type="entry name" value="Trigger_N"/>
    <property type="match status" value="1"/>
</dbReference>
<dbReference type="HAMAP" id="MF_00303">
    <property type="entry name" value="Trigger_factor_Tig"/>
    <property type="match status" value="1"/>
</dbReference>
<evidence type="ECO:0000256" key="9">
    <source>
        <dbReference type="ARBA" id="ARBA00023306"/>
    </source>
</evidence>
<keyword evidence="9 11" id="KW-0131">Cell cycle</keyword>
<dbReference type="NCBIfam" id="TIGR00115">
    <property type="entry name" value="tig"/>
    <property type="match status" value="1"/>
</dbReference>
<comment type="caution">
    <text evidence="15">The sequence shown here is derived from an EMBL/GenBank/DDBJ whole genome shotgun (WGS) entry which is preliminary data.</text>
</comment>
<dbReference type="Proteomes" id="UP000317355">
    <property type="component" value="Unassembled WGS sequence"/>
</dbReference>
<evidence type="ECO:0000313" key="16">
    <source>
        <dbReference type="Proteomes" id="UP000317355"/>
    </source>
</evidence>
<accession>A0A558D146</accession>
<dbReference type="SUPFAM" id="SSF109998">
    <property type="entry name" value="Triger factor/SurA peptide-binding domain-like"/>
    <property type="match status" value="1"/>
</dbReference>
<dbReference type="SUPFAM" id="SSF102735">
    <property type="entry name" value="Trigger factor ribosome-binding domain"/>
    <property type="match status" value="1"/>
</dbReference>